<evidence type="ECO:0000313" key="2">
    <source>
        <dbReference type="EMBL" id="MED6266353.1"/>
    </source>
</evidence>
<evidence type="ECO:0000313" key="3">
    <source>
        <dbReference type="Proteomes" id="UP001352852"/>
    </source>
</evidence>
<accession>A0ABU7CXU9</accession>
<evidence type="ECO:0000256" key="1">
    <source>
        <dbReference type="SAM" id="MobiDB-lite"/>
    </source>
</evidence>
<comment type="caution">
    <text evidence="2">The sequence shown here is derived from an EMBL/GenBank/DDBJ whole genome shotgun (WGS) entry which is preliminary data.</text>
</comment>
<keyword evidence="3" id="KW-1185">Reference proteome</keyword>
<dbReference type="EMBL" id="JAHUTJ010008243">
    <property type="protein sequence ID" value="MED6266353.1"/>
    <property type="molecule type" value="Genomic_DNA"/>
</dbReference>
<proteinExistence type="predicted"/>
<organism evidence="2 3">
    <name type="scientific">Characodon lateralis</name>
    <dbReference type="NCBI Taxonomy" id="208331"/>
    <lineage>
        <taxon>Eukaryota</taxon>
        <taxon>Metazoa</taxon>
        <taxon>Chordata</taxon>
        <taxon>Craniata</taxon>
        <taxon>Vertebrata</taxon>
        <taxon>Euteleostomi</taxon>
        <taxon>Actinopterygii</taxon>
        <taxon>Neopterygii</taxon>
        <taxon>Teleostei</taxon>
        <taxon>Neoteleostei</taxon>
        <taxon>Acanthomorphata</taxon>
        <taxon>Ovalentaria</taxon>
        <taxon>Atherinomorphae</taxon>
        <taxon>Cyprinodontiformes</taxon>
        <taxon>Goodeidae</taxon>
        <taxon>Characodon</taxon>
    </lineage>
</organism>
<gene>
    <name evidence="2" type="ORF">CHARACLAT_001299</name>
</gene>
<reference evidence="2 3" key="1">
    <citation type="submission" date="2021-06" db="EMBL/GenBank/DDBJ databases">
        <authorList>
            <person name="Palmer J.M."/>
        </authorList>
    </citation>
    <scope>NUCLEOTIDE SEQUENCE [LARGE SCALE GENOMIC DNA]</scope>
    <source>
        <strain evidence="2 3">CL_MEX2019</strain>
        <tissue evidence="2">Muscle</tissue>
    </source>
</reference>
<name>A0ABU7CXU9_9TELE</name>
<feature type="region of interest" description="Disordered" evidence="1">
    <location>
        <begin position="30"/>
        <end position="55"/>
    </location>
</feature>
<protein>
    <submittedName>
        <fullName evidence="2">Uncharacterized protein</fullName>
    </submittedName>
</protein>
<sequence length="115" mass="12895">MIKPIYALWISYPISCLRLDWHQAGSFLLPSTPGPSRSHRTAPKKPMDSSSLNLDPESLYPWRPDHSYLAHHYRPPSRCVFQGVGVTSALHNASFHCSCRAPNSCPSSLAEWESC</sequence>
<dbReference type="Proteomes" id="UP001352852">
    <property type="component" value="Unassembled WGS sequence"/>
</dbReference>